<feature type="transmembrane region" description="Helical" evidence="1">
    <location>
        <begin position="57"/>
        <end position="75"/>
    </location>
</feature>
<evidence type="ECO:0000313" key="2">
    <source>
        <dbReference type="EMBL" id="KAF5765283.1"/>
    </source>
</evidence>
<evidence type="ECO:0000313" key="3">
    <source>
        <dbReference type="Proteomes" id="UP000215914"/>
    </source>
</evidence>
<keyword evidence="3" id="KW-1185">Reference proteome</keyword>
<proteinExistence type="predicted"/>
<dbReference type="Gramene" id="mRNA:HanXRQr2_Chr15g0701951">
    <property type="protein sequence ID" value="mRNA:HanXRQr2_Chr15g0701951"/>
    <property type="gene ID" value="HanXRQr2_Chr15g0701951"/>
</dbReference>
<keyword evidence="1" id="KW-1133">Transmembrane helix</keyword>
<name>A0A9K3H400_HELAN</name>
<accession>A0A9K3H400</accession>
<reference evidence="2" key="1">
    <citation type="journal article" date="2017" name="Nature">
        <title>The sunflower genome provides insights into oil metabolism, flowering and Asterid evolution.</title>
        <authorList>
            <person name="Badouin H."/>
            <person name="Gouzy J."/>
            <person name="Grassa C.J."/>
            <person name="Murat F."/>
            <person name="Staton S.E."/>
            <person name="Cottret L."/>
            <person name="Lelandais-Briere C."/>
            <person name="Owens G.L."/>
            <person name="Carrere S."/>
            <person name="Mayjonade B."/>
            <person name="Legrand L."/>
            <person name="Gill N."/>
            <person name="Kane N.C."/>
            <person name="Bowers J.E."/>
            <person name="Hubner S."/>
            <person name="Bellec A."/>
            <person name="Berard A."/>
            <person name="Berges H."/>
            <person name="Blanchet N."/>
            <person name="Boniface M.C."/>
            <person name="Brunel D."/>
            <person name="Catrice O."/>
            <person name="Chaidir N."/>
            <person name="Claudel C."/>
            <person name="Donnadieu C."/>
            <person name="Faraut T."/>
            <person name="Fievet G."/>
            <person name="Helmstetter N."/>
            <person name="King M."/>
            <person name="Knapp S.J."/>
            <person name="Lai Z."/>
            <person name="Le Paslier M.C."/>
            <person name="Lippi Y."/>
            <person name="Lorenzon L."/>
            <person name="Mandel J.R."/>
            <person name="Marage G."/>
            <person name="Marchand G."/>
            <person name="Marquand E."/>
            <person name="Bret-Mestries E."/>
            <person name="Morien E."/>
            <person name="Nambeesan S."/>
            <person name="Nguyen T."/>
            <person name="Pegot-Espagnet P."/>
            <person name="Pouilly N."/>
            <person name="Raftis F."/>
            <person name="Sallet E."/>
            <person name="Schiex T."/>
            <person name="Thomas J."/>
            <person name="Vandecasteele C."/>
            <person name="Vares D."/>
            <person name="Vear F."/>
            <person name="Vautrin S."/>
            <person name="Crespi M."/>
            <person name="Mangin B."/>
            <person name="Burke J.M."/>
            <person name="Salse J."/>
            <person name="Munos S."/>
            <person name="Vincourt P."/>
            <person name="Rieseberg L.H."/>
            <person name="Langlade N.B."/>
        </authorList>
    </citation>
    <scope>NUCLEOTIDE SEQUENCE</scope>
    <source>
        <tissue evidence="2">Leaves</tissue>
    </source>
</reference>
<keyword evidence="1" id="KW-0472">Membrane</keyword>
<comment type="caution">
    <text evidence="2">The sequence shown here is derived from an EMBL/GenBank/DDBJ whole genome shotgun (WGS) entry which is preliminary data.</text>
</comment>
<dbReference type="EMBL" id="MNCJ02000330">
    <property type="protein sequence ID" value="KAF5765283.1"/>
    <property type="molecule type" value="Genomic_DNA"/>
</dbReference>
<organism evidence="2 3">
    <name type="scientific">Helianthus annuus</name>
    <name type="common">Common sunflower</name>
    <dbReference type="NCBI Taxonomy" id="4232"/>
    <lineage>
        <taxon>Eukaryota</taxon>
        <taxon>Viridiplantae</taxon>
        <taxon>Streptophyta</taxon>
        <taxon>Embryophyta</taxon>
        <taxon>Tracheophyta</taxon>
        <taxon>Spermatophyta</taxon>
        <taxon>Magnoliopsida</taxon>
        <taxon>eudicotyledons</taxon>
        <taxon>Gunneridae</taxon>
        <taxon>Pentapetalae</taxon>
        <taxon>asterids</taxon>
        <taxon>campanulids</taxon>
        <taxon>Asterales</taxon>
        <taxon>Asteraceae</taxon>
        <taxon>Asteroideae</taxon>
        <taxon>Heliantheae alliance</taxon>
        <taxon>Heliantheae</taxon>
        <taxon>Helianthus</taxon>
    </lineage>
</organism>
<keyword evidence="1" id="KW-0812">Transmembrane</keyword>
<gene>
    <name evidence="2" type="ORF">HanXRQr2_Chr15g0701951</name>
</gene>
<dbReference type="Proteomes" id="UP000215914">
    <property type="component" value="Unassembled WGS sequence"/>
</dbReference>
<reference evidence="2" key="2">
    <citation type="submission" date="2020-06" db="EMBL/GenBank/DDBJ databases">
        <title>Helianthus annuus Genome sequencing and assembly Release 2.</title>
        <authorList>
            <person name="Gouzy J."/>
            <person name="Langlade N."/>
            <person name="Munos S."/>
        </authorList>
    </citation>
    <scope>NUCLEOTIDE SEQUENCE</scope>
    <source>
        <tissue evidence="2">Leaves</tissue>
    </source>
</reference>
<dbReference type="AlphaFoldDB" id="A0A9K3H400"/>
<evidence type="ECO:0000256" key="1">
    <source>
        <dbReference type="SAM" id="Phobius"/>
    </source>
</evidence>
<sequence length="85" mass="10248">MNMKKERSRSNGLLWLTMKEGSGHVAVDCHIVETTAFSQKWITKGLMYNFLCRMYKWFEKCFFYFFYVWMVNLGNKKTGAFMFGW</sequence>
<protein>
    <submittedName>
        <fullName evidence="2">Uncharacterized protein</fullName>
    </submittedName>
</protein>